<dbReference type="PROSITE" id="PS51511">
    <property type="entry name" value="FIP_RBD"/>
    <property type="match status" value="1"/>
</dbReference>
<dbReference type="Proteomes" id="UP000694941">
    <property type="component" value="Unplaced"/>
</dbReference>
<sequence length="354" mass="41995">MYTYDSKYICMDLFSQLFRSGTPNSHANPSSSRRSSISCDSTEDMYTDMSLEDDVMDLNQKVQMLQHQVTALTENQSSNDDRYSKVKQENTALLNRIHSLEELIRELEIRSEERIKQEERHLKESLTKQERDKAMEIEHYTNRLYSLQQEHFEIKEEVFRFKQQVEKLKQEKANLQEQLADTSSELCSLQEEQHKLQELSRREREEFTNERKANAQLLKDLNQELDDLRRYHQETENIRRSRSPSLLDLPARYQELECQVHNLREENRCLREANEELQAQLLNNSVLEGRNLLTRETTSLAEEFENLSKDQVMEALKEQQEVNAKLRNYIDGILLNIVENYPQLLEVKSSRTGK</sequence>
<dbReference type="InterPro" id="IPR037245">
    <property type="entry name" value="FIP-RBD_C_sf"/>
</dbReference>
<evidence type="ECO:0000256" key="7">
    <source>
        <dbReference type="ARBA" id="ARBA00023136"/>
    </source>
</evidence>
<feature type="domain" description="FIP-RBD" evidence="10">
    <location>
        <begin position="286"/>
        <end position="348"/>
    </location>
</feature>
<feature type="coiled-coil region" evidence="8">
    <location>
        <begin position="158"/>
        <end position="290"/>
    </location>
</feature>
<dbReference type="Gene3D" id="1.20.5.2440">
    <property type="match status" value="1"/>
</dbReference>
<evidence type="ECO:0000256" key="6">
    <source>
        <dbReference type="ARBA" id="ARBA00023054"/>
    </source>
</evidence>
<dbReference type="PANTHER" id="PTHR15726:SF7">
    <property type="entry name" value="NUCLEAR FALLOUT, ISOFORM J"/>
    <property type="match status" value="1"/>
</dbReference>
<evidence type="ECO:0000313" key="11">
    <source>
        <dbReference type="Proteomes" id="UP000694941"/>
    </source>
</evidence>
<dbReference type="Pfam" id="PF25450">
    <property type="entry name" value="Rab11-FIP3"/>
    <property type="match status" value="1"/>
</dbReference>
<feature type="region of interest" description="Disordered" evidence="9">
    <location>
        <begin position="21"/>
        <end position="41"/>
    </location>
</feature>
<dbReference type="InterPro" id="IPR057316">
    <property type="entry name" value="Rab11-FIP3/4_dom"/>
</dbReference>
<keyword evidence="5" id="KW-0967">Endosome</keyword>
<dbReference type="GeneID" id="106460848"/>
<evidence type="ECO:0000256" key="3">
    <source>
        <dbReference type="ARBA" id="ARBA00004654"/>
    </source>
</evidence>
<protein>
    <submittedName>
        <fullName evidence="12">Rab11 family-interacting protein 4A-like</fullName>
    </submittedName>
</protein>
<keyword evidence="6 8" id="KW-0175">Coiled coil</keyword>
<comment type="subcellular location">
    <subcellularLocation>
        <location evidence="2">Cleavage furrow</location>
    </subcellularLocation>
    <subcellularLocation>
        <location evidence="1">Midbody</location>
    </subcellularLocation>
    <subcellularLocation>
        <location evidence="3">Recycling endosome membrane</location>
        <topology evidence="3">Peripheral membrane protein</topology>
    </subcellularLocation>
</comment>
<evidence type="ECO:0000259" key="10">
    <source>
        <dbReference type="PROSITE" id="PS51511"/>
    </source>
</evidence>
<reference evidence="12" key="1">
    <citation type="submission" date="2025-08" db="UniProtKB">
        <authorList>
            <consortium name="RefSeq"/>
        </authorList>
    </citation>
    <scope>IDENTIFICATION</scope>
    <source>
        <tissue evidence="12">Muscle</tissue>
    </source>
</reference>
<proteinExistence type="predicted"/>
<dbReference type="Pfam" id="PF09457">
    <property type="entry name" value="RBD-FIP"/>
    <property type="match status" value="1"/>
</dbReference>
<evidence type="ECO:0000256" key="8">
    <source>
        <dbReference type="SAM" id="Coils"/>
    </source>
</evidence>
<evidence type="ECO:0000256" key="2">
    <source>
        <dbReference type="ARBA" id="ARBA00004626"/>
    </source>
</evidence>
<keyword evidence="7" id="KW-0472">Membrane</keyword>
<evidence type="ECO:0000256" key="5">
    <source>
        <dbReference type="ARBA" id="ARBA00022753"/>
    </source>
</evidence>
<evidence type="ECO:0000256" key="9">
    <source>
        <dbReference type="SAM" id="MobiDB-lite"/>
    </source>
</evidence>
<dbReference type="RefSeq" id="XP_013776048.2">
    <property type="nucleotide sequence ID" value="XM_013920594.2"/>
</dbReference>
<dbReference type="InterPro" id="IPR019018">
    <property type="entry name" value="Rab-bd_FIP-RBD"/>
</dbReference>
<feature type="coiled-coil region" evidence="8">
    <location>
        <begin position="55"/>
        <end position="120"/>
    </location>
</feature>
<evidence type="ECO:0000256" key="1">
    <source>
        <dbReference type="ARBA" id="ARBA00004214"/>
    </source>
</evidence>
<evidence type="ECO:0000313" key="12">
    <source>
        <dbReference type="RefSeq" id="XP_013776048.2"/>
    </source>
</evidence>
<dbReference type="InterPro" id="IPR051977">
    <property type="entry name" value="Rab11-interacting_regulator"/>
</dbReference>
<keyword evidence="11" id="KW-1185">Reference proteome</keyword>
<gene>
    <name evidence="12" type="primary">LOC106460848</name>
</gene>
<name>A0ABM1B6Y8_LIMPO</name>
<dbReference type="PANTHER" id="PTHR15726">
    <property type="entry name" value="RAB11-FAMILY INTERACTING PROTEIN"/>
    <property type="match status" value="1"/>
</dbReference>
<organism evidence="11 12">
    <name type="scientific">Limulus polyphemus</name>
    <name type="common">Atlantic horseshoe crab</name>
    <dbReference type="NCBI Taxonomy" id="6850"/>
    <lineage>
        <taxon>Eukaryota</taxon>
        <taxon>Metazoa</taxon>
        <taxon>Ecdysozoa</taxon>
        <taxon>Arthropoda</taxon>
        <taxon>Chelicerata</taxon>
        <taxon>Merostomata</taxon>
        <taxon>Xiphosura</taxon>
        <taxon>Limulidae</taxon>
        <taxon>Limulus</taxon>
    </lineage>
</organism>
<dbReference type="SUPFAM" id="SSF144270">
    <property type="entry name" value="Eferin C-derminal domain-like"/>
    <property type="match status" value="1"/>
</dbReference>
<keyword evidence="4" id="KW-0813">Transport</keyword>
<evidence type="ECO:0000256" key="4">
    <source>
        <dbReference type="ARBA" id="ARBA00022448"/>
    </source>
</evidence>
<accession>A0ABM1B6Y8</accession>